<accession>A0AA40C405</accession>
<feature type="region of interest" description="Disordered" evidence="1">
    <location>
        <begin position="1"/>
        <end position="35"/>
    </location>
</feature>
<protein>
    <submittedName>
        <fullName evidence="2">Uncharacterized protein</fullName>
    </submittedName>
</protein>
<evidence type="ECO:0000313" key="3">
    <source>
        <dbReference type="Proteomes" id="UP001175000"/>
    </source>
</evidence>
<feature type="region of interest" description="Disordered" evidence="1">
    <location>
        <begin position="68"/>
        <end position="92"/>
    </location>
</feature>
<evidence type="ECO:0000256" key="1">
    <source>
        <dbReference type="SAM" id="MobiDB-lite"/>
    </source>
</evidence>
<evidence type="ECO:0000313" key="2">
    <source>
        <dbReference type="EMBL" id="KAK0624247.1"/>
    </source>
</evidence>
<feature type="compositionally biased region" description="Polar residues" evidence="1">
    <location>
        <begin position="76"/>
        <end position="92"/>
    </location>
</feature>
<proteinExistence type="predicted"/>
<gene>
    <name evidence="2" type="ORF">B0T14DRAFT_194410</name>
</gene>
<dbReference type="EMBL" id="JAULSU010000003">
    <property type="protein sequence ID" value="KAK0624247.1"/>
    <property type="molecule type" value="Genomic_DNA"/>
</dbReference>
<sequence length="277" mass="29442">MHEGRSTAFSVLRATPHHGGSGSGQDGTGAHHSQAAIAASSWAAAGSSDPQSCWPHGNLALDAASEGLRGHARQHGQPQLAPSTSARAVVGTSTPHRLKRVAPANRLTARRSPPGDPPAQSFGWVPDHSCRHDWPHTLHPHNLTVPAPWPLWRWDGLALSAPSLSAELLPTAEGSEAPEIGHRRFRNGRHDPSFPCPTAAVPSRPSPPSRTLHSFFPVPSSRHFDSTSQRTLPSAYRRATTTGPRSCCFTSLVEPGPSQGPASIGSLERLQIESCLP</sequence>
<keyword evidence="3" id="KW-1185">Reference proteome</keyword>
<reference evidence="2" key="1">
    <citation type="submission" date="2023-06" db="EMBL/GenBank/DDBJ databases">
        <title>Genome-scale phylogeny and comparative genomics of the fungal order Sordariales.</title>
        <authorList>
            <consortium name="Lawrence Berkeley National Laboratory"/>
            <person name="Hensen N."/>
            <person name="Bonometti L."/>
            <person name="Westerberg I."/>
            <person name="Brannstrom I.O."/>
            <person name="Guillou S."/>
            <person name="Cros-Aarteil S."/>
            <person name="Calhoun S."/>
            <person name="Haridas S."/>
            <person name="Kuo A."/>
            <person name="Mondo S."/>
            <person name="Pangilinan J."/>
            <person name="Riley R."/>
            <person name="Labutti K."/>
            <person name="Andreopoulos B."/>
            <person name="Lipzen A."/>
            <person name="Chen C."/>
            <person name="Yanf M."/>
            <person name="Daum C."/>
            <person name="Ng V."/>
            <person name="Clum A."/>
            <person name="Steindorff A."/>
            <person name="Ohm R."/>
            <person name="Martin F."/>
            <person name="Silar P."/>
            <person name="Natvig D."/>
            <person name="Lalanne C."/>
            <person name="Gautier V."/>
            <person name="Ament-Velasquez S.L."/>
            <person name="Kruys A."/>
            <person name="Hutchinson M.I."/>
            <person name="Powell A.J."/>
            <person name="Barry K."/>
            <person name="Miller A.N."/>
            <person name="Grigoriev I.V."/>
            <person name="Debuchy R."/>
            <person name="Gladieux P."/>
            <person name="Thoren M.H."/>
            <person name="Johannesson H."/>
        </authorList>
    </citation>
    <scope>NUCLEOTIDE SEQUENCE</scope>
    <source>
        <strain evidence="2">CBS 606.72</strain>
    </source>
</reference>
<name>A0AA40C405_9PEZI</name>
<organism evidence="2 3">
    <name type="scientific">Immersiella caudata</name>
    <dbReference type="NCBI Taxonomy" id="314043"/>
    <lineage>
        <taxon>Eukaryota</taxon>
        <taxon>Fungi</taxon>
        <taxon>Dikarya</taxon>
        <taxon>Ascomycota</taxon>
        <taxon>Pezizomycotina</taxon>
        <taxon>Sordariomycetes</taxon>
        <taxon>Sordariomycetidae</taxon>
        <taxon>Sordariales</taxon>
        <taxon>Lasiosphaeriaceae</taxon>
        <taxon>Immersiella</taxon>
    </lineage>
</organism>
<dbReference type="AlphaFoldDB" id="A0AA40C405"/>
<comment type="caution">
    <text evidence="2">The sequence shown here is derived from an EMBL/GenBank/DDBJ whole genome shotgun (WGS) entry which is preliminary data.</text>
</comment>
<dbReference type="Proteomes" id="UP001175000">
    <property type="component" value="Unassembled WGS sequence"/>
</dbReference>